<keyword evidence="3" id="KW-0479">Metal-binding</keyword>
<evidence type="ECO:0000313" key="7">
    <source>
        <dbReference type="EMBL" id="MFC3321355.1"/>
    </source>
</evidence>
<comment type="caution">
    <text evidence="7">The sequence shown here is derived from an EMBL/GenBank/DDBJ whole genome shotgun (WGS) entry which is preliminary data.</text>
</comment>
<accession>A0ABV7MJ06</accession>
<dbReference type="PANTHER" id="PTHR11228:SF7">
    <property type="entry name" value="PQQA PEPTIDE CYCLASE"/>
    <property type="match status" value="1"/>
</dbReference>
<gene>
    <name evidence="7" type="ORF">ACFOJ9_06120</name>
</gene>
<name>A0ABV7MJ06_9HYPH</name>
<protein>
    <submittedName>
        <fullName evidence="7">Radical SAM/SPASM domain-containing protein</fullName>
    </submittedName>
</protein>
<reference evidence="8" key="1">
    <citation type="journal article" date="2019" name="Int. J. Syst. Evol. Microbiol.">
        <title>The Global Catalogue of Microorganisms (GCM) 10K type strain sequencing project: providing services to taxonomists for standard genome sequencing and annotation.</title>
        <authorList>
            <consortium name="The Broad Institute Genomics Platform"/>
            <consortium name="The Broad Institute Genome Sequencing Center for Infectious Disease"/>
            <person name="Wu L."/>
            <person name="Ma J."/>
        </authorList>
    </citation>
    <scope>NUCLEOTIDE SEQUENCE [LARGE SCALE GENOMIC DNA]</scope>
    <source>
        <strain evidence="8">ICMP 19515</strain>
    </source>
</reference>
<dbReference type="SFLD" id="SFLDG01067">
    <property type="entry name" value="SPASM/twitch_domain_containing"/>
    <property type="match status" value="1"/>
</dbReference>
<dbReference type="InterPro" id="IPR013785">
    <property type="entry name" value="Aldolase_TIM"/>
</dbReference>
<dbReference type="EMBL" id="JBHRVD010000001">
    <property type="protein sequence ID" value="MFC3321355.1"/>
    <property type="molecule type" value="Genomic_DNA"/>
</dbReference>
<dbReference type="Pfam" id="PF13186">
    <property type="entry name" value="SPASM"/>
    <property type="match status" value="1"/>
</dbReference>
<evidence type="ECO:0000256" key="5">
    <source>
        <dbReference type="ARBA" id="ARBA00023014"/>
    </source>
</evidence>
<dbReference type="PANTHER" id="PTHR11228">
    <property type="entry name" value="RADICAL SAM DOMAIN PROTEIN"/>
    <property type="match status" value="1"/>
</dbReference>
<evidence type="ECO:0000259" key="6">
    <source>
        <dbReference type="PROSITE" id="PS51918"/>
    </source>
</evidence>
<sequence length="322" mass="35693">MEPTTRCNFTCGFCVGRHMHQLDLELSTSVRVFELFPNIEAIELQGEGEPLLNRDFFDIADGAARLGAKISLITNGSLMSPARVEQILKRPVERIGFSLESPDDAKFEQIRGGSFPKVIEGIRRLKQARDTEGLKLPVIGLNVTVLKSTLDQLDSIVALYRELGLDGGISFQGLQEMPSYSDCYSEQLTGEILSQNEKRTLGQFLVRFLSNATINKSGSNVGFYARLFAELPTRPNTCPWLSKAGYVSAEGEMMPCCHIKNTEWSFGNVEETDRETLIGRRDAMGSQLANGIVPKPCVGCWVLPFLSQAFAHSSTEDRTNSR</sequence>
<dbReference type="InterPro" id="IPR058240">
    <property type="entry name" value="rSAM_sf"/>
</dbReference>
<dbReference type="InterPro" id="IPR050377">
    <property type="entry name" value="Radical_SAM_PqqE_MftC-like"/>
</dbReference>
<keyword evidence="4" id="KW-0408">Iron</keyword>
<keyword evidence="2" id="KW-0949">S-adenosyl-L-methionine</keyword>
<dbReference type="PROSITE" id="PS51918">
    <property type="entry name" value="RADICAL_SAM"/>
    <property type="match status" value="1"/>
</dbReference>
<dbReference type="Gene3D" id="3.20.20.70">
    <property type="entry name" value="Aldolase class I"/>
    <property type="match status" value="1"/>
</dbReference>
<dbReference type="Proteomes" id="UP001595648">
    <property type="component" value="Unassembled WGS sequence"/>
</dbReference>
<dbReference type="RefSeq" id="WP_378987599.1">
    <property type="nucleotide sequence ID" value="NZ_JBHRVD010000001.1"/>
</dbReference>
<dbReference type="CDD" id="cd21109">
    <property type="entry name" value="SPASM"/>
    <property type="match status" value="1"/>
</dbReference>
<keyword evidence="5" id="KW-0411">Iron-sulfur</keyword>
<evidence type="ECO:0000313" key="8">
    <source>
        <dbReference type="Proteomes" id="UP001595648"/>
    </source>
</evidence>
<keyword evidence="8" id="KW-1185">Reference proteome</keyword>
<organism evidence="7 8">
    <name type="scientific">Mesorhizobium cantuariense</name>
    <dbReference type="NCBI Taxonomy" id="1300275"/>
    <lineage>
        <taxon>Bacteria</taxon>
        <taxon>Pseudomonadati</taxon>
        <taxon>Pseudomonadota</taxon>
        <taxon>Alphaproteobacteria</taxon>
        <taxon>Hyphomicrobiales</taxon>
        <taxon>Phyllobacteriaceae</taxon>
        <taxon>Mesorhizobium</taxon>
    </lineage>
</organism>
<evidence type="ECO:0000256" key="4">
    <source>
        <dbReference type="ARBA" id="ARBA00023004"/>
    </source>
</evidence>
<dbReference type="CDD" id="cd01335">
    <property type="entry name" value="Radical_SAM"/>
    <property type="match status" value="1"/>
</dbReference>
<evidence type="ECO:0000256" key="2">
    <source>
        <dbReference type="ARBA" id="ARBA00022691"/>
    </source>
</evidence>
<dbReference type="InterPro" id="IPR023885">
    <property type="entry name" value="4Fe4S-binding_SPASM_dom"/>
</dbReference>
<comment type="cofactor">
    <cofactor evidence="1">
        <name>[4Fe-4S] cluster</name>
        <dbReference type="ChEBI" id="CHEBI:49883"/>
    </cofactor>
</comment>
<evidence type="ECO:0000256" key="1">
    <source>
        <dbReference type="ARBA" id="ARBA00001966"/>
    </source>
</evidence>
<dbReference type="InterPro" id="IPR007197">
    <property type="entry name" value="rSAM"/>
</dbReference>
<dbReference type="SUPFAM" id="SSF102114">
    <property type="entry name" value="Radical SAM enzymes"/>
    <property type="match status" value="1"/>
</dbReference>
<proteinExistence type="predicted"/>
<evidence type="ECO:0000256" key="3">
    <source>
        <dbReference type="ARBA" id="ARBA00022723"/>
    </source>
</evidence>
<feature type="domain" description="Radical SAM core" evidence="6">
    <location>
        <begin position="1"/>
        <end position="212"/>
    </location>
</feature>
<dbReference type="SFLD" id="SFLDS00029">
    <property type="entry name" value="Radical_SAM"/>
    <property type="match status" value="1"/>
</dbReference>
<dbReference type="Pfam" id="PF04055">
    <property type="entry name" value="Radical_SAM"/>
    <property type="match status" value="1"/>
</dbReference>